<gene>
    <name evidence="1" type="ORF">DX927_06455</name>
</gene>
<proteinExistence type="predicted"/>
<evidence type="ECO:0000313" key="2">
    <source>
        <dbReference type="Proteomes" id="UP000324326"/>
    </source>
</evidence>
<evidence type="ECO:0000313" key="1">
    <source>
        <dbReference type="EMBL" id="KAA6450510.1"/>
    </source>
</evidence>
<dbReference type="EMBL" id="QSND01000002">
    <property type="protein sequence ID" value="KAA6450510.1"/>
    <property type="molecule type" value="Genomic_DNA"/>
</dbReference>
<organism evidence="1 2">
    <name type="scientific">Bacillus swezeyi</name>
    <dbReference type="NCBI Taxonomy" id="1925020"/>
    <lineage>
        <taxon>Bacteria</taxon>
        <taxon>Bacillati</taxon>
        <taxon>Bacillota</taxon>
        <taxon>Bacilli</taxon>
        <taxon>Bacillales</taxon>
        <taxon>Bacillaceae</taxon>
        <taxon>Bacillus</taxon>
    </lineage>
</organism>
<name>A0A5M8RT16_9BACI</name>
<dbReference type="AlphaFoldDB" id="A0A5M8RT16"/>
<dbReference type="Proteomes" id="UP000324326">
    <property type="component" value="Unassembled WGS sequence"/>
</dbReference>
<sequence length="132" mass="14547">MFCVVTETEYYGSYGPAGVSYLRESKDGEQRSFLFPGGDASIKLDCAAGRYEIRNIDGELLFLATVKNVYSSELGYVRELFSRAMDCAVEHGAKNAMIECGKDVMDADEFEKELSANEKAARTEKTGGILND</sequence>
<comment type="caution">
    <text evidence="1">The sequence shown here is derived from an EMBL/GenBank/DDBJ whole genome shotgun (WGS) entry which is preliminary data.</text>
</comment>
<accession>A0A5M8RT16</accession>
<protein>
    <submittedName>
        <fullName evidence="1">Uncharacterized protein</fullName>
    </submittedName>
</protein>
<dbReference type="RefSeq" id="WP_148956483.1">
    <property type="nucleotide sequence ID" value="NZ_QSND01000002.1"/>
</dbReference>
<reference evidence="1 2" key="1">
    <citation type="submission" date="2018-08" db="EMBL/GenBank/DDBJ databases">
        <title>Bacillus phenotypic plasticity.</title>
        <authorList>
            <person name="Hurtado E."/>
        </authorList>
    </citation>
    <scope>NUCLEOTIDE SEQUENCE [LARGE SCALE GENOMIC DNA]</scope>
    <source>
        <strain evidence="1 2">427</strain>
    </source>
</reference>